<keyword evidence="4" id="KW-0411">Iron-sulfur</keyword>
<feature type="domain" description="4Fe-4S ferredoxin-type" evidence="5">
    <location>
        <begin position="32"/>
        <end position="62"/>
    </location>
</feature>
<dbReference type="InterPro" id="IPR017900">
    <property type="entry name" value="4Fe4S_Fe_S_CS"/>
</dbReference>
<gene>
    <name evidence="6" type="ORF">SAMN04515677_1026</name>
</gene>
<evidence type="ECO:0000313" key="6">
    <source>
        <dbReference type="EMBL" id="SDL44751.1"/>
    </source>
</evidence>
<dbReference type="STRING" id="1121325.SAMN04515677_1026"/>
<evidence type="ECO:0000259" key="5">
    <source>
        <dbReference type="PROSITE" id="PS51379"/>
    </source>
</evidence>
<dbReference type="GO" id="GO:0051539">
    <property type="term" value="F:4 iron, 4 sulfur cluster binding"/>
    <property type="evidence" value="ECO:0007669"/>
    <property type="project" value="UniProtKB-KW"/>
</dbReference>
<dbReference type="GO" id="GO:0046872">
    <property type="term" value="F:metal ion binding"/>
    <property type="evidence" value="ECO:0007669"/>
    <property type="project" value="UniProtKB-KW"/>
</dbReference>
<evidence type="ECO:0000256" key="3">
    <source>
        <dbReference type="ARBA" id="ARBA00023004"/>
    </source>
</evidence>
<evidence type="ECO:0000256" key="4">
    <source>
        <dbReference type="ARBA" id="ARBA00023014"/>
    </source>
</evidence>
<keyword evidence="7" id="KW-1185">Reference proteome</keyword>
<dbReference type="PROSITE" id="PS00198">
    <property type="entry name" value="4FE4S_FER_1"/>
    <property type="match status" value="1"/>
</dbReference>
<keyword evidence="2" id="KW-0479">Metal-binding</keyword>
<protein>
    <submittedName>
        <fullName evidence="6">2-oxoglutarate ferredoxin oxidoreductase subunit delta</fullName>
    </submittedName>
</protein>
<feature type="domain" description="4Fe-4S ferredoxin-type" evidence="5">
    <location>
        <begin position="3"/>
        <end position="31"/>
    </location>
</feature>
<name>A0A1G9K4P8_9FIRM</name>
<dbReference type="PANTHER" id="PTHR43687:SF4">
    <property type="entry name" value="BLR5484 PROTEIN"/>
    <property type="match status" value="1"/>
</dbReference>
<dbReference type="AlphaFoldDB" id="A0A1G9K4P8"/>
<dbReference type="Proteomes" id="UP000199068">
    <property type="component" value="Unassembled WGS sequence"/>
</dbReference>
<dbReference type="InterPro" id="IPR050572">
    <property type="entry name" value="Fe-S_Ferredoxin"/>
</dbReference>
<sequence>MKKTLVVKKSWCKKCGICVEFCPVKILELKEDSIGVTNPNKCIGCGQCEQRCPDYAIYLKKSE</sequence>
<dbReference type="PROSITE" id="PS51379">
    <property type="entry name" value="4FE4S_FER_2"/>
    <property type="match status" value="2"/>
</dbReference>
<keyword evidence="1" id="KW-0004">4Fe-4S</keyword>
<evidence type="ECO:0000256" key="1">
    <source>
        <dbReference type="ARBA" id="ARBA00022485"/>
    </source>
</evidence>
<dbReference type="Gene3D" id="3.30.70.20">
    <property type="match status" value="1"/>
</dbReference>
<dbReference type="InterPro" id="IPR017896">
    <property type="entry name" value="4Fe4S_Fe-S-bd"/>
</dbReference>
<dbReference type="SUPFAM" id="SSF54862">
    <property type="entry name" value="4Fe-4S ferredoxins"/>
    <property type="match status" value="1"/>
</dbReference>
<dbReference type="Pfam" id="PF13237">
    <property type="entry name" value="Fer4_10"/>
    <property type="match status" value="1"/>
</dbReference>
<evidence type="ECO:0000313" key="7">
    <source>
        <dbReference type="Proteomes" id="UP000199068"/>
    </source>
</evidence>
<evidence type="ECO:0000256" key="2">
    <source>
        <dbReference type="ARBA" id="ARBA00022723"/>
    </source>
</evidence>
<reference evidence="6 7" key="1">
    <citation type="submission" date="2016-10" db="EMBL/GenBank/DDBJ databases">
        <authorList>
            <person name="de Groot N.N."/>
        </authorList>
    </citation>
    <scope>NUCLEOTIDE SEQUENCE [LARGE SCALE GENOMIC DNA]</scope>
    <source>
        <strain evidence="6 7">DSM 797</strain>
    </source>
</reference>
<organism evidence="6 7">
    <name type="scientific">Romboutsia lituseburensis DSM 797</name>
    <dbReference type="NCBI Taxonomy" id="1121325"/>
    <lineage>
        <taxon>Bacteria</taxon>
        <taxon>Bacillati</taxon>
        <taxon>Bacillota</taxon>
        <taxon>Clostridia</taxon>
        <taxon>Peptostreptococcales</taxon>
        <taxon>Peptostreptococcaceae</taxon>
        <taxon>Romboutsia</taxon>
    </lineage>
</organism>
<dbReference type="PANTHER" id="PTHR43687">
    <property type="entry name" value="ADENYLYLSULFATE REDUCTASE, BETA SUBUNIT"/>
    <property type="match status" value="1"/>
</dbReference>
<accession>A0A1G9K4P8</accession>
<dbReference type="RefSeq" id="WP_092722862.1">
    <property type="nucleotide sequence ID" value="NZ_FNGW01000002.1"/>
</dbReference>
<dbReference type="EMBL" id="FNGW01000002">
    <property type="protein sequence ID" value="SDL44751.1"/>
    <property type="molecule type" value="Genomic_DNA"/>
</dbReference>
<keyword evidence="3" id="KW-0408">Iron</keyword>
<proteinExistence type="predicted"/>